<dbReference type="FunFam" id="3.60.110.10:FF:000005">
    <property type="entry name" value="nitrilase homolog 1 isoform X1"/>
    <property type="match status" value="1"/>
</dbReference>
<dbReference type="GO" id="GO:0047710">
    <property type="term" value="F:bis(5'-adenosyl)-triphosphatase activity"/>
    <property type="evidence" value="ECO:0007669"/>
    <property type="project" value="TreeGrafter"/>
</dbReference>
<dbReference type="InterPro" id="IPR036526">
    <property type="entry name" value="C-N_Hydrolase_sf"/>
</dbReference>
<dbReference type="OrthoDB" id="680339at2759"/>
<evidence type="ECO:0000313" key="3">
    <source>
        <dbReference type="EMBL" id="KAF7995209.1"/>
    </source>
</evidence>
<dbReference type="AlphaFoldDB" id="A0A835CTM4"/>
<dbReference type="SUPFAM" id="SSF56317">
    <property type="entry name" value="Carbon-nitrogen hydrolase"/>
    <property type="match status" value="1"/>
</dbReference>
<keyword evidence="1" id="KW-0378">Hydrolase</keyword>
<organism evidence="3 4">
    <name type="scientific">Aphidius gifuensis</name>
    <name type="common">Parasitoid wasp</name>
    <dbReference type="NCBI Taxonomy" id="684658"/>
    <lineage>
        <taxon>Eukaryota</taxon>
        <taxon>Metazoa</taxon>
        <taxon>Ecdysozoa</taxon>
        <taxon>Arthropoda</taxon>
        <taxon>Hexapoda</taxon>
        <taxon>Insecta</taxon>
        <taxon>Pterygota</taxon>
        <taxon>Neoptera</taxon>
        <taxon>Endopterygota</taxon>
        <taxon>Hymenoptera</taxon>
        <taxon>Apocrita</taxon>
        <taxon>Ichneumonoidea</taxon>
        <taxon>Braconidae</taxon>
        <taxon>Aphidiinae</taxon>
        <taxon>Aphidius</taxon>
    </lineage>
</organism>
<proteinExistence type="predicted"/>
<reference evidence="3 4" key="1">
    <citation type="submission" date="2020-08" db="EMBL/GenBank/DDBJ databases">
        <title>Aphidius gifuensis genome sequencing and assembly.</title>
        <authorList>
            <person name="Du Z."/>
        </authorList>
    </citation>
    <scope>NUCLEOTIDE SEQUENCE [LARGE SCALE GENOMIC DNA]</scope>
    <source>
        <strain evidence="3">YNYX2018</strain>
        <tissue evidence="3">Adults</tissue>
    </source>
</reference>
<feature type="domain" description="CN hydrolase" evidence="2">
    <location>
        <begin position="25"/>
        <end position="276"/>
    </location>
</feature>
<dbReference type="Proteomes" id="UP000639338">
    <property type="component" value="Unassembled WGS sequence"/>
</dbReference>
<protein>
    <recommendedName>
        <fullName evidence="2">CN hydrolase domain-containing protein</fullName>
    </recommendedName>
</protein>
<name>A0A835CTM4_APHGI</name>
<dbReference type="Gene3D" id="3.60.110.10">
    <property type="entry name" value="Carbon-nitrogen hydrolase"/>
    <property type="match status" value="1"/>
</dbReference>
<accession>A0A835CTM4</accession>
<evidence type="ECO:0000259" key="2">
    <source>
        <dbReference type="PROSITE" id="PS50263"/>
    </source>
</evidence>
<dbReference type="Pfam" id="PF00795">
    <property type="entry name" value="CN_hydrolase"/>
    <property type="match status" value="1"/>
</dbReference>
<dbReference type="EMBL" id="JACMRX010000002">
    <property type="protein sequence ID" value="KAF7995209.1"/>
    <property type="molecule type" value="Genomic_DNA"/>
</dbReference>
<evidence type="ECO:0000313" key="4">
    <source>
        <dbReference type="Proteomes" id="UP000639338"/>
    </source>
</evidence>
<dbReference type="PANTHER" id="PTHR23088">
    <property type="entry name" value="NITRILASE-RELATED"/>
    <property type="match status" value="1"/>
</dbReference>
<dbReference type="PANTHER" id="PTHR23088:SF27">
    <property type="entry name" value="DEAMINATED GLUTATHIONE AMIDASE"/>
    <property type="match status" value="1"/>
</dbReference>
<gene>
    <name evidence="3" type="ORF">HCN44_004681</name>
</gene>
<evidence type="ECO:0000256" key="1">
    <source>
        <dbReference type="ARBA" id="ARBA00022801"/>
    </source>
</evidence>
<keyword evidence="4" id="KW-1185">Reference proteome</keyword>
<dbReference type="InterPro" id="IPR045254">
    <property type="entry name" value="Nit1/2_C-N_Hydrolase"/>
</dbReference>
<dbReference type="GO" id="GO:0006139">
    <property type="term" value="P:nucleobase-containing compound metabolic process"/>
    <property type="evidence" value="ECO:0007669"/>
    <property type="project" value="TreeGrafter"/>
</dbReference>
<dbReference type="InterPro" id="IPR003010">
    <property type="entry name" value="C-N_Hydrolase"/>
</dbReference>
<sequence length="302" mass="33748">MTITWRVSNLIYRHCLNKSMSTMSNPLAAVCQMTSIGDKEKNYQVVKSLVEEAKNRKACISFFPEACDYLADNKADIVAKSEPLNGPTVSKYKSLAIDNDMWLSLGGLHEKNSTTPEKVFNTHILINNKGEIVSEYRKIHLFDMDNKDTGVRLMESDYVTPGREITAPASSPIGKIGLSICYDMRFAELSLTLKKNGAEVLTFPSAFTYQTGAAHWETLLKARAIETQCYVVAAAQTGTHNKKRVSWGHAMIVDPWGAIVAQCGEKIGIAVAEIDINYLNKIRTNMPCDNHRRNDLYPMMKT</sequence>
<dbReference type="GO" id="GO:0016811">
    <property type="term" value="F:hydrolase activity, acting on carbon-nitrogen (but not peptide) bonds, in linear amides"/>
    <property type="evidence" value="ECO:0007669"/>
    <property type="project" value="InterPro"/>
</dbReference>
<comment type="caution">
    <text evidence="3">The sequence shown here is derived from an EMBL/GenBank/DDBJ whole genome shotgun (WGS) entry which is preliminary data.</text>
</comment>
<dbReference type="CDD" id="cd07572">
    <property type="entry name" value="nit"/>
    <property type="match status" value="1"/>
</dbReference>
<dbReference type="PROSITE" id="PS50263">
    <property type="entry name" value="CN_HYDROLASE"/>
    <property type="match status" value="1"/>
</dbReference>